<evidence type="ECO:0000256" key="4">
    <source>
        <dbReference type="SAM" id="Phobius"/>
    </source>
</evidence>
<dbReference type="Proteomes" id="UP001465331">
    <property type="component" value="Unassembled WGS sequence"/>
</dbReference>
<dbReference type="RefSeq" id="WP_352888588.1">
    <property type="nucleotide sequence ID" value="NZ_JBEPIJ010000006.1"/>
</dbReference>
<proteinExistence type="inferred from homology"/>
<dbReference type="Pfam" id="PF00114">
    <property type="entry name" value="Pilin"/>
    <property type="match status" value="1"/>
</dbReference>
<dbReference type="InterPro" id="IPR045584">
    <property type="entry name" value="Pilin-like"/>
</dbReference>
<evidence type="ECO:0000313" key="6">
    <source>
        <dbReference type="Proteomes" id="UP001465331"/>
    </source>
</evidence>
<accession>A0ABV2A941</accession>
<reference evidence="5 6" key="1">
    <citation type="submission" date="2024-06" db="EMBL/GenBank/DDBJ databases">
        <authorList>
            <person name="Li Z."/>
            <person name="Jiang Y."/>
        </authorList>
    </citation>
    <scope>NUCLEOTIDE SEQUENCE [LARGE SCALE GENOMIC DNA]</scope>
    <source>
        <strain evidence="5 6">HSW-8</strain>
    </source>
</reference>
<evidence type="ECO:0000256" key="1">
    <source>
        <dbReference type="ARBA" id="ARBA00005233"/>
    </source>
</evidence>
<dbReference type="PANTHER" id="PTHR30093">
    <property type="entry name" value="GENERAL SECRETION PATHWAY PROTEIN G"/>
    <property type="match status" value="1"/>
</dbReference>
<evidence type="ECO:0000256" key="3">
    <source>
        <dbReference type="RuleBase" id="RU000389"/>
    </source>
</evidence>
<keyword evidence="4" id="KW-0472">Membrane</keyword>
<feature type="transmembrane region" description="Helical" evidence="4">
    <location>
        <begin position="13"/>
        <end position="36"/>
    </location>
</feature>
<dbReference type="PROSITE" id="PS00409">
    <property type="entry name" value="PROKAR_NTER_METHYL"/>
    <property type="match status" value="1"/>
</dbReference>
<keyword evidence="4" id="KW-1133">Transmembrane helix</keyword>
<dbReference type="InterPro" id="IPR012902">
    <property type="entry name" value="N_methyl_site"/>
</dbReference>
<sequence>MGNGDEGFTLIEMMIVMAIIGVLAAVAIPAYQLYLVRTQVAEGISLASGLKTAVGDYRAERGVLPANIADVAMSSSVTGAYVTRVSIDNGVVNIEYGNRASAHLAGRVLSIRPAINEANDISWICGYAPAPAGMTVSGVNTTDVEARYLPGACR</sequence>
<protein>
    <submittedName>
        <fullName evidence="5">Pilin</fullName>
    </submittedName>
</protein>
<comment type="caution">
    <text evidence="5">The sequence shown here is derived from an EMBL/GenBank/DDBJ whole genome shotgun (WGS) entry which is preliminary data.</text>
</comment>
<name>A0ABV2A941_9GAMM</name>
<keyword evidence="2" id="KW-0488">Methylation</keyword>
<dbReference type="PANTHER" id="PTHR30093:SF34">
    <property type="entry name" value="PREPILIN PEPTIDASE-DEPENDENT PROTEIN D"/>
    <property type="match status" value="1"/>
</dbReference>
<evidence type="ECO:0000313" key="5">
    <source>
        <dbReference type="EMBL" id="MES0873757.1"/>
    </source>
</evidence>
<dbReference type="InterPro" id="IPR001082">
    <property type="entry name" value="Pilin"/>
</dbReference>
<organism evidence="5 6">
    <name type="scientific">Sinimarinibacterium thermocellulolyticum</name>
    <dbReference type="NCBI Taxonomy" id="3170016"/>
    <lineage>
        <taxon>Bacteria</taxon>
        <taxon>Pseudomonadati</taxon>
        <taxon>Pseudomonadota</taxon>
        <taxon>Gammaproteobacteria</taxon>
        <taxon>Nevskiales</taxon>
        <taxon>Nevskiaceae</taxon>
        <taxon>Sinimarinibacterium</taxon>
    </lineage>
</organism>
<dbReference type="NCBIfam" id="TIGR02532">
    <property type="entry name" value="IV_pilin_GFxxxE"/>
    <property type="match status" value="1"/>
</dbReference>
<keyword evidence="3" id="KW-0281">Fimbrium</keyword>
<dbReference type="Pfam" id="PF07963">
    <property type="entry name" value="N_methyl"/>
    <property type="match status" value="1"/>
</dbReference>
<evidence type="ECO:0000256" key="2">
    <source>
        <dbReference type="ARBA" id="ARBA00022481"/>
    </source>
</evidence>
<keyword evidence="4" id="KW-0812">Transmembrane</keyword>
<comment type="similarity">
    <text evidence="1 3">Belongs to the N-Me-Phe pilin family.</text>
</comment>
<keyword evidence="6" id="KW-1185">Reference proteome</keyword>
<dbReference type="SUPFAM" id="SSF54523">
    <property type="entry name" value="Pili subunits"/>
    <property type="match status" value="1"/>
</dbReference>
<gene>
    <name evidence="5" type="ORF">ABSH63_07055</name>
</gene>
<dbReference type="EMBL" id="JBEPIJ010000006">
    <property type="protein sequence ID" value="MES0873757.1"/>
    <property type="molecule type" value="Genomic_DNA"/>
</dbReference>
<dbReference type="Gene3D" id="3.30.700.10">
    <property type="entry name" value="Glycoprotein, Type 4 Pilin"/>
    <property type="match status" value="1"/>
</dbReference>